<dbReference type="InterPro" id="IPR036400">
    <property type="entry name" value="Cyt_B5-like_heme/steroid_sf"/>
</dbReference>
<gene>
    <name evidence="4" type="ORF">Bathy06g01740</name>
</gene>
<dbReference type="RefSeq" id="XP_007512728.1">
    <property type="nucleotide sequence ID" value="XM_007512666.1"/>
</dbReference>
<dbReference type="Proteomes" id="UP000198341">
    <property type="component" value="Chromosome 6"/>
</dbReference>
<dbReference type="OrthoDB" id="547796at2759"/>
<protein>
    <recommendedName>
        <fullName evidence="3">Cytochrome b5 heme-binding domain-containing protein</fullName>
    </recommendedName>
</protein>
<dbReference type="FunFam" id="3.10.120.10:FF:000003">
    <property type="entry name" value="membrane-associated progesterone receptor component 1"/>
    <property type="match status" value="1"/>
</dbReference>
<dbReference type="InterPro" id="IPR050577">
    <property type="entry name" value="MAPR/NEUFC/NENF-like"/>
</dbReference>
<evidence type="ECO:0000313" key="5">
    <source>
        <dbReference type="Proteomes" id="UP000198341"/>
    </source>
</evidence>
<dbReference type="eggNOG" id="KOG1110">
    <property type="taxonomic scope" value="Eukaryota"/>
</dbReference>
<evidence type="ECO:0000313" key="4">
    <source>
        <dbReference type="EMBL" id="CCO17328.1"/>
    </source>
</evidence>
<reference evidence="4 5" key="1">
    <citation type="submission" date="2011-10" db="EMBL/GenBank/DDBJ databases">
        <authorList>
            <person name="Genoscope - CEA"/>
        </authorList>
    </citation>
    <scope>NUCLEOTIDE SEQUENCE [LARGE SCALE GENOMIC DNA]</scope>
    <source>
        <strain evidence="4 5">RCC 1105</strain>
    </source>
</reference>
<dbReference type="Gene3D" id="3.10.120.10">
    <property type="entry name" value="Cytochrome b5-like heme/steroid binding domain"/>
    <property type="match status" value="1"/>
</dbReference>
<dbReference type="AlphaFoldDB" id="K8F6W7"/>
<dbReference type="GeneID" id="19015154"/>
<proteinExistence type="inferred from homology"/>
<dbReference type="SMART" id="SM01117">
    <property type="entry name" value="Cyt-b5"/>
    <property type="match status" value="1"/>
</dbReference>
<dbReference type="Pfam" id="PF00173">
    <property type="entry name" value="Cyt-b5"/>
    <property type="match status" value="1"/>
</dbReference>
<dbReference type="KEGG" id="bpg:Bathy06g01740"/>
<keyword evidence="1" id="KW-0446">Lipid-binding</keyword>
<accession>K8F6W7</accession>
<dbReference type="PANTHER" id="PTHR10281">
    <property type="entry name" value="MEMBRANE-ASSOCIATED PROGESTERONE RECEPTOR COMPONENT-RELATED"/>
    <property type="match status" value="1"/>
</dbReference>
<dbReference type="EMBL" id="FO082273">
    <property type="protein sequence ID" value="CCO17328.1"/>
    <property type="molecule type" value="Genomic_DNA"/>
</dbReference>
<evidence type="ECO:0000259" key="3">
    <source>
        <dbReference type="SMART" id="SM01117"/>
    </source>
</evidence>
<dbReference type="SUPFAM" id="SSF55856">
    <property type="entry name" value="Cytochrome b5-like heme/steroid binding domain"/>
    <property type="match status" value="1"/>
</dbReference>
<dbReference type="PANTHER" id="PTHR10281:SF76">
    <property type="entry name" value="CALCUTTA CUP-RELATED"/>
    <property type="match status" value="1"/>
</dbReference>
<keyword evidence="5" id="KW-1185">Reference proteome</keyword>
<comment type="similarity">
    <text evidence="2">Belongs to the cytochrome b5 family. MAPR subfamily.</text>
</comment>
<dbReference type="GO" id="GO:0005496">
    <property type="term" value="F:steroid binding"/>
    <property type="evidence" value="ECO:0007669"/>
    <property type="project" value="UniProtKB-KW"/>
</dbReference>
<organism evidence="4 5">
    <name type="scientific">Bathycoccus prasinos</name>
    <dbReference type="NCBI Taxonomy" id="41875"/>
    <lineage>
        <taxon>Eukaryota</taxon>
        <taxon>Viridiplantae</taxon>
        <taxon>Chlorophyta</taxon>
        <taxon>Mamiellophyceae</taxon>
        <taxon>Mamiellales</taxon>
        <taxon>Bathycoccaceae</taxon>
        <taxon>Bathycoccus</taxon>
    </lineage>
</organism>
<dbReference type="GO" id="GO:0012505">
    <property type="term" value="C:endomembrane system"/>
    <property type="evidence" value="ECO:0007669"/>
    <property type="project" value="TreeGrafter"/>
</dbReference>
<evidence type="ECO:0000256" key="2">
    <source>
        <dbReference type="ARBA" id="ARBA00038357"/>
    </source>
</evidence>
<evidence type="ECO:0000256" key="1">
    <source>
        <dbReference type="ARBA" id="ARBA00022665"/>
    </source>
</evidence>
<dbReference type="GO" id="GO:0016020">
    <property type="term" value="C:membrane"/>
    <property type="evidence" value="ECO:0007669"/>
    <property type="project" value="TreeGrafter"/>
</dbReference>
<dbReference type="InterPro" id="IPR001199">
    <property type="entry name" value="Cyt_B5-like_heme/steroid-bd"/>
</dbReference>
<keyword evidence="1" id="KW-0754">Steroid-binding</keyword>
<sequence length="191" mass="21565">MSAFSSVLLSPLASFFSTTEDKVFHVVKCVLAFLFLLLCDRILKQHEKNEKEKKAIGEPIETTTDDVMTMKKGDLTRKELKQFDGKSDDKKPFLLLACKGTIFDVTKGRDFYGPGGPYNCFCGKDASLAFAKVSTSEEHMNANCSNLFAMEVDALNDWYRKFEEKYPVVGKVRDSDFKAPKKRKKTKASSK</sequence>
<dbReference type="STRING" id="41875.K8F6W7"/>
<feature type="domain" description="Cytochrome b5 heme-binding" evidence="3">
    <location>
        <begin position="75"/>
        <end position="173"/>
    </location>
</feature>
<name>K8F6W7_9CHLO</name>